<feature type="transmembrane region" description="Helical" evidence="6">
    <location>
        <begin position="348"/>
        <end position="371"/>
    </location>
</feature>
<evidence type="ECO:0000256" key="4">
    <source>
        <dbReference type="ARBA" id="ARBA00022989"/>
    </source>
</evidence>
<accession>A0A0W0VMU9</accession>
<dbReference type="STRING" id="454.Lisr_1602"/>
<dbReference type="GO" id="GO:0015297">
    <property type="term" value="F:antiporter activity"/>
    <property type="evidence" value="ECO:0007669"/>
    <property type="project" value="InterPro"/>
</dbReference>
<dbReference type="PANTHER" id="PTHR42893">
    <property type="entry name" value="PROTEIN DETOXIFICATION 44, CHLOROPLASTIC-RELATED"/>
    <property type="match status" value="1"/>
</dbReference>
<name>A0A0W0VMU9_9GAMM</name>
<keyword evidence="5 6" id="KW-0472">Membrane</keyword>
<comment type="subcellular location">
    <subcellularLocation>
        <location evidence="1">Membrane</location>
        <topology evidence="1">Multi-pass membrane protein</topology>
    </subcellularLocation>
</comment>
<evidence type="ECO:0000313" key="8">
    <source>
        <dbReference type="Proteomes" id="UP000054761"/>
    </source>
</evidence>
<keyword evidence="3 6" id="KW-0812">Transmembrane</keyword>
<dbReference type="PATRIC" id="fig|454.4.peg.1744"/>
<gene>
    <name evidence="7" type="primary">dinF</name>
    <name evidence="7" type="ORF">Lisr_1602</name>
</gene>
<evidence type="ECO:0000313" key="7">
    <source>
        <dbReference type="EMBL" id="KTD21493.1"/>
    </source>
</evidence>
<evidence type="ECO:0000256" key="5">
    <source>
        <dbReference type="ARBA" id="ARBA00023136"/>
    </source>
</evidence>
<dbReference type="PANTHER" id="PTHR42893:SF46">
    <property type="entry name" value="PROTEIN DETOXIFICATION 44, CHLOROPLASTIC"/>
    <property type="match status" value="1"/>
</dbReference>
<keyword evidence="4 6" id="KW-1133">Transmembrane helix</keyword>
<organism evidence="7 8">
    <name type="scientific">Legionella israelensis</name>
    <dbReference type="NCBI Taxonomy" id="454"/>
    <lineage>
        <taxon>Bacteria</taxon>
        <taxon>Pseudomonadati</taxon>
        <taxon>Pseudomonadota</taxon>
        <taxon>Gammaproteobacteria</taxon>
        <taxon>Legionellales</taxon>
        <taxon>Legionellaceae</taxon>
        <taxon>Legionella</taxon>
    </lineage>
</organism>
<dbReference type="RefSeq" id="WP_058501946.1">
    <property type="nucleotide sequence ID" value="NZ_CAAAJA010000096.1"/>
</dbReference>
<evidence type="ECO:0000256" key="1">
    <source>
        <dbReference type="ARBA" id="ARBA00004141"/>
    </source>
</evidence>
<feature type="transmembrane region" description="Helical" evidence="6">
    <location>
        <begin position="226"/>
        <end position="248"/>
    </location>
</feature>
<feature type="transmembrane region" description="Helical" evidence="6">
    <location>
        <begin position="43"/>
        <end position="63"/>
    </location>
</feature>
<dbReference type="NCBIfam" id="TIGR00797">
    <property type="entry name" value="matE"/>
    <property type="match status" value="1"/>
</dbReference>
<feature type="transmembrane region" description="Helical" evidence="6">
    <location>
        <begin position="309"/>
        <end position="336"/>
    </location>
</feature>
<feature type="transmembrane region" description="Helical" evidence="6">
    <location>
        <begin position="400"/>
        <end position="419"/>
    </location>
</feature>
<dbReference type="CDD" id="cd13136">
    <property type="entry name" value="MATE_DinF_like"/>
    <property type="match status" value="1"/>
</dbReference>
<feature type="transmembrane region" description="Helical" evidence="6">
    <location>
        <begin position="155"/>
        <end position="175"/>
    </location>
</feature>
<feature type="transmembrane region" description="Helical" evidence="6">
    <location>
        <begin position="84"/>
        <end position="102"/>
    </location>
</feature>
<comment type="similarity">
    <text evidence="2">Belongs to the multi antimicrobial extrusion (MATE) (TC 2.A.66.1) family.</text>
</comment>
<evidence type="ECO:0000256" key="3">
    <source>
        <dbReference type="ARBA" id="ARBA00022692"/>
    </source>
</evidence>
<dbReference type="InterPro" id="IPR002528">
    <property type="entry name" value="MATE_fam"/>
</dbReference>
<evidence type="ECO:0000256" key="2">
    <source>
        <dbReference type="ARBA" id="ARBA00010199"/>
    </source>
</evidence>
<feature type="transmembrane region" description="Helical" evidence="6">
    <location>
        <begin position="268"/>
        <end position="288"/>
    </location>
</feature>
<keyword evidence="8" id="KW-1185">Reference proteome</keyword>
<dbReference type="GO" id="GO:0005886">
    <property type="term" value="C:plasma membrane"/>
    <property type="evidence" value="ECO:0007669"/>
    <property type="project" value="TreeGrafter"/>
</dbReference>
<comment type="caution">
    <text evidence="7">The sequence shown here is derived from an EMBL/GenBank/DDBJ whole genome shotgun (WGS) entry which is preliminary data.</text>
</comment>
<feature type="transmembrane region" description="Helical" evidence="6">
    <location>
        <begin position="122"/>
        <end position="143"/>
    </location>
</feature>
<dbReference type="EMBL" id="LNYH01000093">
    <property type="protein sequence ID" value="KTD21493.1"/>
    <property type="molecule type" value="Genomic_DNA"/>
</dbReference>
<protein>
    <submittedName>
        <fullName evidence="7">DNA-damage-inducible protein F</fullName>
    </submittedName>
</protein>
<evidence type="ECO:0000256" key="6">
    <source>
        <dbReference type="SAM" id="Phobius"/>
    </source>
</evidence>
<reference evidence="7 8" key="1">
    <citation type="submission" date="2015-11" db="EMBL/GenBank/DDBJ databases">
        <title>Genomic analysis of 38 Legionella species identifies large and diverse effector repertoires.</title>
        <authorList>
            <person name="Burstein D."/>
            <person name="Amaro F."/>
            <person name="Zusman T."/>
            <person name="Lifshitz Z."/>
            <person name="Cohen O."/>
            <person name="Gilbert J.A."/>
            <person name="Pupko T."/>
            <person name="Shuman H.A."/>
            <person name="Segal G."/>
        </authorList>
    </citation>
    <scope>NUCLEOTIDE SEQUENCE [LARGE SCALE GENOMIC DNA]</scope>
    <source>
        <strain evidence="7 8">Bercovier 4</strain>
    </source>
</reference>
<feature type="transmembrane region" description="Helical" evidence="6">
    <location>
        <begin position="12"/>
        <end position="37"/>
    </location>
</feature>
<proteinExistence type="inferred from homology"/>
<dbReference type="AlphaFoldDB" id="A0A0W0VMU9"/>
<sequence length="433" mass="48764">MKAILSSEVWSLAWPIMLSNISIPLLGMVDTAVVGHLPRPDDIATVALGTMVFDILFWCFGFLRMSTTALAAQEPNSNQIYYQSSLIAIVIALLLIISSPLLKQGILLFIHTDMRVEQLLAGYFDIRIFSAIPTLINYVNYGFFFGRHNTKTPLILLLITNVTAMLLDYILVWHYDLGADGIALANLITQIIGASLGCGLIYKYYLKQSPAPKHRRLFSWQRTTQLFLLNTDIFIRTFFLVLTTSFFTRQSAYLGVEIVAANMILMNLQLLTSFALDGFAIAAETLVGRAVGKRDEQDFYHQVKACAQWSLIFGLMFMAGYYLFGSALISMMTSLATVRAIALHSLPWVMLLPLISVPGFLLDGVFIGAAWSKPLRNAILFSSLIVFFPIWYFSQPLLNQGLWLSYTCFILARGIFLTFELRNKHKHLLKNFT</sequence>
<dbReference type="GO" id="GO:0042910">
    <property type="term" value="F:xenobiotic transmembrane transporter activity"/>
    <property type="evidence" value="ECO:0007669"/>
    <property type="project" value="InterPro"/>
</dbReference>
<feature type="transmembrane region" description="Helical" evidence="6">
    <location>
        <begin position="181"/>
        <end position="205"/>
    </location>
</feature>
<feature type="transmembrane region" description="Helical" evidence="6">
    <location>
        <begin position="378"/>
        <end position="394"/>
    </location>
</feature>
<dbReference type="InterPro" id="IPR044644">
    <property type="entry name" value="DinF-like"/>
</dbReference>
<dbReference type="OrthoDB" id="9789527at2"/>
<dbReference type="Pfam" id="PF01554">
    <property type="entry name" value="MatE"/>
    <property type="match status" value="2"/>
</dbReference>
<dbReference type="Proteomes" id="UP000054761">
    <property type="component" value="Unassembled WGS sequence"/>
</dbReference>